<proteinExistence type="inferred from homology"/>
<evidence type="ECO:0000313" key="8">
    <source>
        <dbReference type="Proteomes" id="UP000694018"/>
    </source>
</evidence>
<dbReference type="InterPro" id="IPR018120">
    <property type="entry name" value="Glyco_hydro_1_AS"/>
</dbReference>
<sequence>MLDLKIKAMYSLPKNFKFGWSQAGFQSEMGTPGSEDPNTDWYKWVHDPEIISAGLVSGDLPENGPGYWGNYKTFHINAEKMGLKVARINVEWSRIFPKPLPKPDSLDESKEDVNYVEINENTLRKLDEYANKDALNHYREMFRDLKDRGMYFVLNMYHWPLPLWIHDPIRVRRGDLSGPIGWLSTRAVYEFARFSAYIAWKFDDLADEYSTMNEPNVVWGAGYVGVKSGFPPGYLSFELSRKAMYNIIQAHARAYDGIKSVSKKPIGIIYANSSFQPLTEKDVEAVEMAEYDNRWAFFDAIIRGEIMRGSEKVVRDDLRGRLDWIGVNYYTRTVVKKTEKGYTSLGGYGHGCERNSVSLAGLPTSDFGWEFFPEGLYDVLTKYWNRYHLYMYVTENGIADDADYQRPYYLVSHVYQVHRAINSGADVRGYLHWSLADNYEWASGFSMRFGLLKVDYGTKRLYWRPSALVYREIATNGGITDEIEHLNTVPPIRPLRH</sequence>
<dbReference type="KEGG" id="sshi:J5U23_00459"/>
<evidence type="ECO:0000256" key="1">
    <source>
        <dbReference type="ARBA" id="ARBA00010838"/>
    </source>
</evidence>
<dbReference type="InterPro" id="IPR001360">
    <property type="entry name" value="Glyco_hydro_1"/>
</dbReference>
<evidence type="ECO:0000256" key="2">
    <source>
        <dbReference type="ARBA" id="ARBA00022801"/>
    </source>
</evidence>
<evidence type="ECO:0000256" key="4">
    <source>
        <dbReference type="PROSITE-ProRule" id="PRU10055"/>
    </source>
</evidence>
<dbReference type="GO" id="GO:0005975">
    <property type="term" value="P:carbohydrate metabolic process"/>
    <property type="evidence" value="ECO:0007669"/>
    <property type="project" value="InterPro"/>
</dbReference>
<dbReference type="Gene3D" id="3.20.20.80">
    <property type="entry name" value="Glycosidases"/>
    <property type="match status" value="1"/>
</dbReference>
<dbReference type="PROSITE" id="PS00653">
    <property type="entry name" value="GLYCOSYL_HYDROL_F1_2"/>
    <property type="match status" value="1"/>
</dbReference>
<dbReference type="AlphaFoldDB" id="A0A8F5BLN1"/>
<dbReference type="InterPro" id="IPR033132">
    <property type="entry name" value="GH_1_N_CS"/>
</dbReference>
<evidence type="ECO:0000313" key="7">
    <source>
        <dbReference type="EMBL" id="QXJ27592.1"/>
    </source>
</evidence>
<dbReference type="EC" id="3.2.1.23" evidence="7"/>
<dbReference type="PANTHER" id="PTHR10353:SF209">
    <property type="entry name" value="GALACTOLIPID GALACTOSYLTRANSFERASE SFR2, CHLOROPLASTIC"/>
    <property type="match status" value="1"/>
</dbReference>
<keyword evidence="2 6" id="KW-0378">Hydrolase</keyword>
<dbReference type="GO" id="GO:0004565">
    <property type="term" value="F:beta-galactosidase activity"/>
    <property type="evidence" value="ECO:0007669"/>
    <property type="project" value="UniProtKB-EC"/>
</dbReference>
<accession>A0A8F5BLN1</accession>
<dbReference type="InterPro" id="IPR053427">
    <property type="entry name" value="Beta-galactosidase"/>
</dbReference>
<dbReference type="PRINTS" id="PR00131">
    <property type="entry name" value="GLHYDRLASE1"/>
</dbReference>
<evidence type="ECO:0000256" key="3">
    <source>
        <dbReference type="ARBA" id="ARBA00023295"/>
    </source>
</evidence>
<dbReference type="InterPro" id="IPR017853">
    <property type="entry name" value="GH"/>
</dbReference>
<protein>
    <submittedName>
        <fullName evidence="7">Beta-galactosidase</fullName>
        <ecNumber evidence="7">3.2.1.23</ecNumber>
    </submittedName>
</protein>
<evidence type="ECO:0000256" key="5">
    <source>
        <dbReference type="RuleBase" id="RU003690"/>
    </source>
</evidence>
<name>A0A8F5BLN1_SACSH</name>
<evidence type="ECO:0000256" key="6">
    <source>
        <dbReference type="RuleBase" id="RU004468"/>
    </source>
</evidence>
<dbReference type="EMBL" id="CP077717">
    <property type="protein sequence ID" value="QXJ27592.1"/>
    <property type="molecule type" value="Genomic_DNA"/>
</dbReference>
<comment type="similarity">
    <text evidence="1 5">Belongs to the glycosyl hydrolase 1 family.</text>
</comment>
<dbReference type="GO" id="GO:0008422">
    <property type="term" value="F:beta-glucosidase activity"/>
    <property type="evidence" value="ECO:0007669"/>
    <property type="project" value="TreeGrafter"/>
</dbReference>
<keyword evidence="3 6" id="KW-0326">Glycosidase</keyword>
<dbReference type="Proteomes" id="UP000694018">
    <property type="component" value="Chromosome"/>
</dbReference>
<dbReference type="NCBIfam" id="NF041004">
    <property type="entry name" value="Beta_gal_BgaS"/>
    <property type="match status" value="1"/>
</dbReference>
<dbReference type="SUPFAM" id="SSF51445">
    <property type="entry name" value="(Trans)glycosidases"/>
    <property type="match status" value="1"/>
</dbReference>
<organism evidence="7 8">
    <name type="scientific">Saccharolobus shibatae (strain ATCC 51178 / DSM 5389 / JCM 8931 / NBRC 15437 / B12)</name>
    <name type="common">Sulfolobus shibatae</name>
    <dbReference type="NCBI Taxonomy" id="523848"/>
    <lineage>
        <taxon>Archaea</taxon>
        <taxon>Thermoproteota</taxon>
        <taxon>Thermoprotei</taxon>
        <taxon>Sulfolobales</taxon>
        <taxon>Sulfolobaceae</taxon>
        <taxon>Saccharolobus</taxon>
    </lineage>
</organism>
<feature type="active site" description="Nucleophile" evidence="4">
    <location>
        <position position="395"/>
    </location>
</feature>
<reference evidence="7" key="1">
    <citation type="journal article" date="2021" name="Environ. Microbiol.">
        <title>New insights into the diversity and evolution of the archaeal mobilome from three complete genomes of Saccharolobus shibatae.</title>
        <authorList>
            <person name="Medvedeva S."/>
            <person name="Brandt D."/>
            <person name="Cvirkaite-Krupovic V."/>
            <person name="Liu Y."/>
            <person name="Severinov K."/>
            <person name="Ishino S."/>
            <person name="Ishino Y."/>
            <person name="Prangishvili D."/>
            <person name="Kalinowski J."/>
            <person name="Krupovic M."/>
        </authorList>
    </citation>
    <scope>NUCLEOTIDE SEQUENCE</scope>
    <source>
        <strain evidence="7">B12</strain>
    </source>
</reference>
<dbReference type="PROSITE" id="PS00572">
    <property type="entry name" value="GLYCOSYL_HYDROL_F1_1"/>
    <property type="match status" value="1"/>
</dbReference>
<dbReference type="Pfam" id="PF00232">
    <property type="entry name" value="Glyco_hydro_1"/>
    <property type="match status" value="1"/>
</dbReference>
<gene>
    <name evidence="7" type="ORF">J5U23_00459</name>
</gene>
<dbReference type="PANTHER" id="PTHR10353">
    <property type="entry name" value="GLYCOSYL HYDROLASE"/>
    <property type="match status" value="1"/>
</dbReference>